<feature type="region of interest" description="Disordered" evidence="8">
    <location>
        <begin position="1"/>
        <end position="25"/>
    </location>
</feature>
<evidence type="ECO:0000256" key="4">
    <source>
        <dbReference type="ARBA" id="ARBA00022723"/>
    </source>
</evidence>
<evidence type="ECO:0000256" key="7">
    <source>
        <dbReference type="ARBA" id="ARBA00023014"/>
    </source>
</evidence>
<dbReference type="SUPFAM" id="SSF54292">
    <property type="entry name" value="2Fe-2S ferredoxin-like"/>
    <property type="match status" value="1"/>
</dbReference>
<dbReference type="InterPro" id="IPR001433">
    <property type="entry name" value="OxRdtase_FAD/NAD-bd"/>
</dbReference>
<feature type="domain" description="2Fe-2S ferredoxin-type" evidence="9">
    <location>
        <begin position="252"/>
        <end position="339"/>
    </location>
</feature>
<keyword evidence="7" id="KW-0411">Iron-sulfur</keyword>
<dbReference type="KEGG" id="psul:AU252_12785"/>
<evidence type="ECO:0000256" key="6">
    <source>
        <dbReference type="ARBA" id="ARBA00023004"/>
    </source>
</evidence>
<accession>A0A0U3GXQ8</accession>
<organism evidence="11">
    <name type="scientific">Pseudarthrobacter sulfonivorans</name>
    <dbReference type="NCBI Taxonomy" id="121292"/>
    <lineage>
        <taxon>Bacteria</taxon>
        <taxon>Bacillati</taxon>
        <taxon>Actinomycetota</taxon>
        <taxon>Actinomycetes</taxon>
        <taxon>Micrococcales</taxon>
        <taxon>Micrococcaceae</taxon>
        <taxon>Pseudarthrobacter</taxon>
    </lineage>
</organism>
<keyword evidence="2" id="KW-0285">Flavoprotein</keyword>
<dbReference type="InterPro" id="IPR012675">
    <property type="entry name" value="Beta-grasp_dom_sf"/>
</dbReference>
<dbReference type="PROSITE" id="PS00197">
    <property type="entry name" value="2FE2S_FER_1"/>
    <property type="match status" value="1"/>
</dbReference>
<dbReference type="GO" id="GO:0016491">
    <property type="term" value="F:oxidoreductase activity"/>
    <property type="evidence" value="ECO:0007669"/>
    <property type="project" value="UniProtKB-KW"/>
</dbReference>
<evidence type="ECO:0000259" key="9">
    <source>
        <dbReference type="PROSITE" id="PS51085"/>
    </source>
</evidence>
<dbReference type="GO" id="GO:0051537">
    <property type="term" value="F:2 iron, 2 sulfur cluster binding"/>
    <property type="evidence" value="ECO:0007669"/>
    <property type="project" value="UniProtKB-KW"/>
</dbReference>
<dbReference type="Pfam" id="PF00111">
    <property type="entry name" value="Fer2"/>
    <property type="match status" value="1"/>
</dbReference>
<dbReference type="InterPro" id="IPR017927">
    <property type="entry name" value="FAD-bd_FR_type"/>
</dbReference>
<dbReference type="Gene3D" id="3.10.20.30">
    <property type="match status" value="1"/>
</dbReference>
<evidence type="ECO:0000313" key="11">
    <source>
        <dbReference type="EMBL" id="ALV43926.1"/>
    </source>
</evidence>
<gene>
    <name evidence="11" type="ORF">AU252_12785</name>
</gene>
<dbReference type="Gene3D" id="3.40.50.80">
    <property type="entry name" value="Nucleotide-binding domain of ferredoxin-NADP reductase (FNR) module"/>
    <property type="match status" value="1"/>
</dbReference>
<feature type="domain" description="FAD-binding FR-type" evidence="10">
    <location>
        <begin position="24"/>
        <end position="126"/>
    </location>
</feature>
<keyword evidence="3" id="KW-0001">2Fe-2S</keyword>
<dbReference type="SUPFAM" id="SSF63380">
    <property type="entry name" value="Riboflavin synthase domain-like"/>
    <property type="match status" value="1"/>
</dbReference>
<dbReference type="Pfam" id="PF00175">
    <property type="entry name" value="NAD_binding_1"/>
    <property type="match status" value="1"/>
</dbReference>
<dbReference type="PANTHER" id="PTHR47354:SF1">
    <property type="entry name" value="CARNITINE MONOOXYGENASE REDUCTASE SUBUNIT"/>
    <property type="match status" value="1"/>
</dbReference>
<evidence type="ECO:0000256" key="1">
    <source>
        <dbReference type="ARBA" id="ARBA00001974"/>
    </source>
</evidence>
<evidence type="ECO:0000256" key="5">
    <source>
        <dbReference type="ARBA" id="ARBA00023002"/>
    </source>
</evidence>
<dbReference type="GO" id="GO:0046872">
    <property type="term" value="F:metal ion binding"/>
    <property type="evidence" value="ECO:0007669"/>
    <property type="project" value="UniProtKB-KW"/>
</dbReference>
<dbReference type="InterPro" id="IPR050415">
    <property type="entry name" value="MRET"/>
</dbReference>
<dbReference type="Proteomes" id="UP000065151">
    <property type="component" value="Chromosome"/>
</dbReference>
<sequence>MNTRGPEVSPQPVPANEGAVAGEPPARTLRVQQKTWEADGATSVTFADPSGAKLPQWQPGSHLSLHLPNGLIREYSLCSNPLDSSSWTVAVLRTPDSRGGSQLVHEGLPVGSLLKVEGPRNNFALEDAGRYVLVAGGIGITPIISMARELQAAGADWSLLYTGRSRGTMAFLPEIVALPQDRITIHADDEANGSYPDLAAAVGTLSPDALVYACGPEPLLKAVAGAMQDEAQLRIERFKAPEKVIVAEQSESAFDVVCNSTGQRIPVAPDVSVLDALNNAGVDVPSSCAEGICGTCETRVISGEVEHRDFLLSQAEQAANKSMFVCVSRCRSAELILDL</sequence>
<dbReference type="AlphaFoldDB" id="A0A0U3GXQ8"/>
<comment type="cofactor">
    <cofactor evidence="1">
        <name>FAD</name>
        <dbReference type="ChEBI" id="CHEBI:57692"/>
    </cofactor>
</comment>
<keyword evidence="5" id="KW-0560">Oxidoreductase</keyword>
<dbReference type="STRING" id="121292.AU252_12785"/>
<dbReference type="CDD" id="cd06185">
    <property type="entry name" value="PDR_like"/>
    <property type="match status" value="1"/>
</dbReference>
<dbReference type="InterPro" id="IPR006058">
    <property type="entry name" value="2Fe2S_fd_BS"/>
</dbReference>
<dbReference type="InterPro" id="IPR036010">
    <property type="entry name" value="2Fe-2S_ferredoxin-like_sf"/>
</dbReference>
<dbReference type="PROSITE" id="PS51085">
    <property type="entry name" value="2FE2S_FER_2"/>
    <property type="match status" value="1"/>
</dbReference>
<proteinExistence type="predicted"/>
<dbReference type="SUPFAM" id="SSF52343">
    <property type="entry name" value="Ferredoxin reductase-like, C-terminal NADP-linked domain"/>
    <property type="match status" value="1"/>
</dbReference>
<dbReference type="PANTHER" id="PTHR47354">
    <property type="entry name" value="NADH OXIDOREDUCTASE HCR"/>
    <property type="match status" value="1"/>
</dbReference>
<evidence type="ECO:0000256" key="2">
    <source>
        <dbReference type="ARBA" id="ARBA00022630"/>
    </source>
</evidence>
<dbReference type="PRINTS" id="PR00409">
    <property type="entry name" value="PHDIOXRDTASE"/>
</dbReference>
<dbReference type="Gene3D" id="2.40.30.10">
    <property type="entry name" value="Translation factors"/>
    <property type="match status" value="1"/>
</dbReference>
<dbReference type="PROSITE" id="PS51384">
    <property type="entry name" value="FAD_FR"/>
    <property type="match status" value="1"/>
</dbReference>
<dbReference type="InterPro" id="IPR001041">
    <property type="entry name" value="2Fe-2S_ferredoxin-type"/>
</dbReference>
<evidence type="ECO:0000256" key="3">
    <source>
        <dbReference type="ARBA" id="ARBA00022714"/>
    </source>
</evidence>
<dbReference type="InterPro" id="IPR017938">
    <property type="entry name" value="Riboflavin_synthase-like_b-brl"/>
</dbReference>
<dbReference type="EMBL" id="CP013747">
    <property type="protein sequence ID" value="ALV43926.1"/>
    <property type="molecule type" value="Genomic_DNA"/>
</dbReference>
<keyword evidence="4" id="KW-0479">Metal-binding</keyword>
<evidence type="ECO:0000259" key="10">
    <source>
        <dbReference type="PROSITE" id="PS51384"/>
    </source>
</evidence>
<keyword evidence="6" id="KW-0408">Iron</keyword>
<evidence type="ECO:0000313" key="12">
    <source>
        <dbReference type="Proteomes" id="UP000065151"/>
    </source>
</evidence>
<reference evidence="11 12" key="1">
    <citation type="submission" date="2015-12" db="EMBL/GenBank/DDBJ databases">
        <authorList>
            <person name="Shamseldin A."/>
            <person name="Moawad H."/>
            <person name="Abd El-Rahim W.M."/>
            <person name="Sadowsky M.J."/>
        </authorList>
    </citation>
    <scope>NUCLEOTIDE SEQUENCE [LARGE SCALE GENOMIC DNA]</scope>
    <source>
        <strain evidence="11 12">Ar51</strain>
    </source>
</reference>
<dbReference type="InterPro" id="IPR039261">
    <property type="entry name" value="FNR_nucleotide-bd"/>
</dbReference>
<evidence type="ECO:0000256" key="8">
    <source>
        <dbReference type="SAM" id="MobiDB-lite"/>
    </source>
</evidence>
<dbReference type="CDD" id="cd00207">
    <property type="entry name" value="fer2"/>
    <property type="match status" value="1"/>
</dbReference>
<protein>
    <submittedName>
        <fullName evidence="11">Ferredoxin</fullName>
    </submittedName>
</protein>
<name>A0A0U3GXQ8_9MICC</name>